<keyword evidence="2" id="KW-1185">Reference proteome</keyword>
<evidence type="ECO:0000313" key="1">
    <source>
        <dbReference type="EMBL" id="KAA8591918.1"/>
    </source>
</evidence>
<sequence length="75" mass="8701">MSGLPGTSQSSVLLMKSFRSDWMEQTEPEPILETNKKRRGQQRSLPMLYFYYVTFECLHFIRLGHGHTGHDAGRN</sequence>
<protein>
    <submittedName>
        <fullName evidence="1">Uncharacterized protein</fullName>
    </submittedName>
</protein>
<proteinExistence type="predicted"/>
<comment type="caution">
    <text evidence="1">The sequence shown here is derived from an EMBL/GenBank/DDBJ whole genome shotgun (WGS) entry which is preliminary data.</text>
</comment>
<name>A0A5J5DF25_9PERO</name>
<dbReference type="AlphaFoldDB" id="A0A5J5DF25"/>
<reference evidence="1 2" key="1">
    <citation type="submission" date="2019-08" db="EMBL/GenBank/DDBJ databases">
        <title>A chromosome-level genome assembly, high-density linkage maps, and genome scans reveal the genomic architecture of hybrid incompatibilities underlying speciation via character displacement in darters (Percidae: Etheostominae).</title>
        <authorList>
            <person name="Moran R.L."/>
            <person name="Catchen J.M."/>
            <person name="Fuller R.C."/>
        </authorList>
    </citation>
    <scope>NUCLEOTIDE SEQUENCE [LARGE SCALE GENOMIC DNA]</scope>
    <source>
        <strain evidence="1">EspeVRDwgs_2016</strain>
        <tissue evidence="1">Muscle</tissue>
    </source>
</reference>
<dbReference type="EMBL" id="VOFY01000006">
    <property type="protein sequence ID" value="KAA8591918.1"/>
    <property type="molecule type" value="Genomic_DNA"/>
</dbReference>
<accession>A0A5J5DF25</accession>
<organism evidence="1 2">
    <name type="scientific">Etheostoma spectabile</name>
    <name type="common">orangethroat darter</name>
    <dbReference type="NCBI Taxonomy" id="54343"/>
    <lineage>
        <taxon>Eukaryota</taxon>
        <taxon>Metazoa</taxon>
        <taxon>Chordata</taxon>
        <taxon>Craniata</taxon>
        <taxon>Vertebrata</taxon>
        <taxon>Euteleostomi</taxon>
        <taxon>Actinopterygii</taxon>
        <taxon>Neopterygii</taxon>
        <taxon>Teleostei</taxon>
        <taxon>Neoteleostei</taxon>
        <taxon>Acanthomorphata</taxon>
        <taxon>Eupercaria</taxon>
        <taxon>Perciformes</taxon>
        <taxon>Percoidei</taxon>
        <taxon>Percidae</taxon>
        <taxon>Etheostomatinae</taxon>
        <taxon>Etheostoma</taxon>
    </lineage>
</organism>
<dbReference type="Proteomes" id="UP000327493">
    <property type="component" value="Chromosome 6"/>
</dbReference>
<evidence type="ECO:0000313" key="2">
    <source>
        <dbReference type="Proteomes" id="UP000327493"/>
    </source>
</evidence>
<feature type="non-terminal residue" evidence="1">
    <location>
        <position position="75"/>
    </location>
</feature>
<gene>
    <name evidence="1" type="ORF">FQN60_017292</name>
</gene>